<proteinExistence type="predicted"/>
<protein>
    <recommendedName>
        <fullName evidence="3">Antifreeze protein</fullName>
    </recommendedName>
</protein>
<dbReference type="RefSeq" id="WP_137830934.1">
    <property type="nucleotide sequence ID" value="NZ_BPRE01000003.1"/>
</dbReference>
<evidence type="ECO:0000313" key="2">
    <source>
        <dbReference type="Proteomes" id="UP001055093"/>
    </source>
</evidence>
<keyword evidence="2" id="KW-1185">Reference proteome</keyword>
<reference evidence="1" key="1">
    <citation type="journal article" date="2021" name="Front. Microbiol.">
        <title>Comprehensive Comparative Genomics and Phenotyping of Methylobacterium Species.</title>
        <authorList>
            <person name="Alessa O."/>
            <person name="Ogura Y."/>
            <person name="Fujitani Y."/>
            <person name="Takami H."/>
            <person name="Hayashi T."/>
            <person name="Sahin N."/>
            <person name="Tani A."/>
        </authorList>
    </citation>
    <scope>NUCLEOTIDE SEQUENCE</scope>
    <source>
        <strain evidence="1">DSM 14458</strain>
    </source>
</reference>
<gene>
    <name evidence="1" type="ORF">BGCPKDLD_1126</name>
</gene>
<dbReference type="EMBL" id="BPRE01000003">
    <property type="protein sequence ID" value="GJE74555.1"/>
    <property type="molecule type" value="Genomic_DNA"/>
</dbReference>
<organism evidence="1 2">
    <name type="scientific">Methylorubrum suomiense</name>
    <dbReference type="NCBI Taxonomy" id="144191"/>
    <lineage>
        <taxon>Bacteria</taxon>
        <taxon>Pseudomonadati</taxon>
        <taxon>Pseudomonadota</taxon>
        <taxon>Alphaproteobacteria</taxon>
        <taxon>Hyphomicrobiales</taxon>
        <taxon>Methylobacteriaceae</taxon>
        <taxon>Methylorubrum</taxon>
    </lineage>
</organism>
<reference evidence="1" key="2">
    <citation type="submission" date="2021-08" db="EMBL/GenBank/DDBJ databases">
        <authorList>
            <person name="Tani A."/>
            <person name="Ola A."/>
            <person name="Ogura Y."/>
            <person name="Katsura K."/>
            <person name="Hayashi T."/>
        </authorList>
    </citation>
    <scope>NUCLEOTIDE SEQUENCE</scope>
    <source>
        <strain evidence="1">DSM 14458</strain>
    </source>
</reference>
<dbReference type="Proteomes" id="UP001055093">
    <property type="component" value="Unassembled WGS sequence"/>
</dbReference>
<name>A0ABQ4URD3_9HYPH</name>
<evidence type="ECO:0008006" key="3">
    <source>
        <dbReference type="Google" id="ProtNLM"/>
    </source>
</evidence>
<evidence type="ECO:0000313" key="1">
    <source>
        <dbReference type="EMBL" id="GJE74555.1"/>
    </source>
</evidence>
<comment type="caution">
    <text evidence="1">The sequence shown here is derived from an EMBL/GenBank/DDBJ whole genome shotgun (WGS) entry which is preliminary data.</text>
</comment>
<sequence length="97" mass="10224">MFGPWWKLGVDTTLLAFEAQAVIGLRLAKLAAGGSAAQVEAQRMVSEKIFAAGEAAMQIATGASTGAVVAGYRRKVRANHRRLSRAPKASPKTGSKR</sequence>
<accession>A0ABQ4URD3</accession>